<evidence type="ECO:0000256" key="11">
    <source>
        <dbReference type="ARBA" id="ARBA00023144"/>
    </source>
</evidence>
<dbReference type="InterPro" id="IPR001937">
    <property type="entry name" value="GalP_UDPtransf1"/>
</dbReference>
<evidence type="ECO:0000256" key="15">
    <source>
        <dbReference type="SAM" id="MobiDB-lite"/>
    </source>
</evidence>
<dbReference type="InterPro" id="IPR036265">
    <property type="entry name" value="HIT-like_sf"/>
</dbReference>
<dbReference type="PIRSF" id="PIRSF000808">
    <property type="entry name" value="GalT"/>
    <property type="match status" value="1"/>
</dbReference>
<proteinExistence type="inferred from homology"/>
<dbReference type="CDD" id="cd00608">
    <property type="entry name" value="GalT"/>
    <property type="match status" value="1"/>
</dbReference>
<evidence type="ECO:0000256" key="8">
    <source>
        <dbReference type="ARBA" id="ARBA00022695"/>
    </source>
</evidence>
<dbReference type="Pfam" id="PF01087">
    <property type="entry name" value="GalP_UDP_transf"/>
    <property type="match status" value="1"/>
</dbReference>
<dbReference type="Pfam" id="PF02744">
    <property type="entry name" value="GalP_UDP_tr_C"/>
    <property type="match status" value="1"/>
</dbReference>
<dbReference type="Proteomes" id="UP000637980">
    <property type="component" value="Unassembled WGS sequence"/>
</dbReference>
<comment type="cofactor">
    <cofactor evidence="2">
        <name>Zn(2+)</name>
        <dbReference type="ChEBI" id="CHEBI:29105"/>
    </cofactor>
</comment>
<keyword evidence="11 14" id="KW-0299">Galactose metabolism</keyword>
<gene>
    <name evidence="18" type="ORF">GCM10007094_36390</name>
</gene>
<name>A0ABQ3EKC3_9HYPH</name>
<evidence type="ECO:0000256" key="4">
    <source>
        <dbReference type="ARBA" id="ARBA00010951"/>
    </source>
</evidence>
<dbReference type="GO" id="GO:0016779">
    <property type="term" value="F:nucleotidyltransferase activity"/>
    <property type="evidence" value="ECO:0007669"/>
    <property type="project" value="UniProtKB-KW"/>
</dbReference>
<feature type="domain" description="Galactose-1-phosphate uridyl transferase N-terminal" evidence="16">
    <location>
        <begin position="22"/>
        <end position="189"/>
    </location>
</feature>
<comment type="caution">
    <text evidence="18">The sequence shown here is derived from an EMBL/GenBank/DDBJ whole genome shotgun (WGS) entry which is preliminary data.</text>
</comment>
<evidence type="ECO:0000256" key="1">
    <source>
        <dbReference type="ARBA" id="ARBA00001107"/>
    </source>
</evidence>
<feature type="domain" description="Galactose-1-phosphate uridyl transferase C-terminal" evidence="17">
    <location>
        <begin position="195"/>
        <end position="359"/>
    </location>
</feature>
<evidence type="ECO:0000256" key="13">
    <source>
        <dbReference type="NCBIfam" id="TIGR00209"/>
    </source>
</evidence>
<keyword evidence="9 14" id="KW-0479">Metal-binding</keyword>
<keyword evidence="7 14" id="KW-0808">Transferase</keyword>
<accession>A0ABQ3EKC3</accession>
<keyword evidence="19" id="KW-1185">Reference proteome</keyword>
<comment type="pathway">
    <text evidence="3 14">Carbohydrate metabolism; galactose metabolism.</text>
</comment>
<evidence type="ECO:0000256" key="3">
    <source>
        <dbReference type="ARBA" id="ARBA00004947"/>
    </source>
</evidence>
<dbReference type="PROSITE" id="PS00117">
    <property type="entry name" value="GAL_P_UDP_TRANSF_I"/>
    <property type="match status" value="1"/>
</dbReference>
<dbReference type="EMBL" id="BMXE01000007">
    <property type="protein sequence ID" value="GHB43692.1"/>
    <property type="molecule type" value="Genomic_DNA"/>
</dbReference>
<keyword evidence="10" id="KW-0862">Zinc</keyword>
<dbReference type="Gene3D" id="3.30.428.10">
    <property type="entry name" value="HIT-like"/>
    <property type="match status" value="2"/>
</dbReference>
<evidence type="ECO:0000256" key="7">
    <source>
        <dbReference type="ARBA" id="ARBA00022679"/>
    </source>
</evidence>
<comment type="catalytic activity">
    <reaction evidence="1 14">
        <text>alpha-D-galactose 1-phosphate + UDP-alpha-D-glucose = alpha-D-glucose 1-phosphate + UDP-alpha-D-galactose</text>
        <dbReference type="Rhea" id="RHEA:13989"/>
        <dbReference type="ChEBI" id="CHEBI:58336"/>
        <dbReference type="ChEBI" id="CHEBI:58601"/>
        <dbReference type="ChEBI" id="CHEBI:58885"/>
        <dbReference type="ChEBI" id="CHEBI:66914"/>
        <dbReference type="EC" id="2.7.7.12"/>
    </reaction>
</comment>
<evidence type="ECO:0000259" key="16">
    <source>
        <dbReference type="Pfam" id="PF01087"/>
    </source>
</evidence>
<evidence type="ECO:0000256" key="14">
    <source>
        <dbReference type="RuleBase" id="RU000506"/>
    </source>
</evidence>
<evidence type="ECO:0000256" key="6">
    <source>
        <dbReference type="ARBA" id="ARBA00016340"/>
    </source>
</evidence>
<sequence>MNYHNKNASPELPESHLAGFGKPHRRFNALTGEWVLVSPQRGQRPWKGAVEQPPQSEVPKHDEGCYLCAGNTRINGVTNPDYCGPYVFPNDFPALLPDGDLESFPSDELLRAEAVNGEARVICYSERHDLSMPRLSKSSIRQVVDCWKTQYDELSKKYEWVAIFENKGAAMGCSNPHPHGQIWASDSVPTTVSLEDKHQKEYLVKTGRNLLDDYAQRELKSGERVVFSTEHWLCVVPFWATWPFETLLLPLTHTARLSDLSPEQSEDLAGALQRLTVQYDNLFETEFPYSMGWHGAPCHQEDTSHWRLHAHFYPPLLRSATVKKFMVGYELLADAQRDITPEIAAERLRDQSKVHYLEKAVKQK</sequence>
<dbReference type="InterPro" id="IPR019779">
    <property type="entry name" value="GalP_UDPtransf1_His-AS"/>
</dbReference>
<evidence type="ECO:0000256" key="9">
    <source>
        <dbReference type="ARBA" id="ARBA00022723"/>
    </source>
</evidence>
<dbReference type="PANTHER" id="PTHR11943:SF1">
    <property type="entry name" value="GALACTOSE-1-PHOSPHATE URIDYLYLTRANSFERASE"/>
    <property type="match status" value="1"/>
</dbReference>
<dbReference type="EC" id="2.7.7.12" evidence="5 13"/>
<protein>
    <recommendedName>
        <fullName evidence="6 13">Galactose-1-phosphate uridylyltransferase</fullName>
        <ecNumber evidence="5 13">2.7.7.12</ecNumber>
    </recommendedName>
</protein>
<evidence type="ECO:0000313" key="19">
    <source>
        <dbReference type="Proteomes" id="UP000637980"/>
    </source>
</evidence>
<dbReference type="NCBIfam" id="TIGR00209">
    <property type="entry name" value="galT_1"/>
    <property type="match status" value="1"/>
</dbReference>
<organism evidence="18 19">
    <name type="scientific">Pseudovibrio japonicus</name>
    <dbReference type="NCBI Taxonomy" id="366534"/>
    <lineage>
        <taxon>Bacteria</taxon>
        <taxon>Pseudomonadati</taxon>
        <taxon>Pseudomonadota</taxon>
        <taxon>Alphaproteobacteria</taxon>
        <taxon>Hyphomicrobiales</taxon>
        <taxon>Stappiaceae</taxon>
        <taxon>Pseudovibrio</taxon>
    </lineage>
</organism>
<evidence type="ECO:0000256" key="5">
    <source>
        <dbReference type="ARBA" id="ARBA00012384"/>
    </source>
</evidence>
<comment type="similarity">
    <text evidence="4 14">Belongs to the galactose-1-phosphate uridylyltransferase type 1 family.</text>
</comment>
<keyword evidence="12 14" id="KW-0119">Carbohydrate metabolism</keyword>
<feature type="region of interest" description="Disordered" evidence="15">
    <location>
        <begin position="1"/>
        <end position="20"/>
    </location>
</feature>
<evidence type="ECO:0000256" key="10">
    <source>
        <dbReference type="ARBA" id="ARBA00022833"/>
    </source>
</evidence>
<dbReference type="InterPro" id="IPR005850">
    <property type="entry name" value="GalP_Utransf_C"/>
</dbReference>
<dbReference type="NCBIfam" id="NF008724">
    <property type="entry name" value="PRK11720.1"/>
    <property type="match status" value="1"/>
</dbReference>
<evidence type="ECO:0000259" key="17">
    <source>
        <dbReference type="Pfam" id="PF02744"/>
    </source>
</evidence>
<reference evidence="19" key="1">
    <citation type="journal article" date="2019" name="Int. J. Syst. Evol. Microbiol.">
        <title>The Global Catalogue of Microorganisms (GCM) 10K type strain sequencing project: providing services to taxonomists for standard genome sequencing and annotation.</title>
        <authorList>
            <consortium name="The Broad Institute Genomics Platform"/>
            <consortium name="The Broad Institute Genome Sequencing Center for Infectious Disease"/>
            <person name="Wu L."/>
            <person name="Ma J."/>
        </authorList>
    </citation>
    <scope>NUCLEOTIDE SEQUENCE [LARGE SCALE GENOMIC DNA]</scope>
    <source>
        <strain evidence="19">KCTC 12861</strain>
    </source>
</reference>
<evidence type="ECO:0000256" key="12">
    <source>
        <dbReference type="ARBA" id="ARBA00023277"/>
    </source>
</evidence>
<dbReference type="RefSeq" id="WP_189438219.1">
    <property type="nucleotide sequence ID" value="NZ_BMXE01000007.1"/>
</dbReference>
<evidence type="ECO:0000313" key="18">
    <source>
        <dbReference type="EMBL" id="GHB43692.1"/>
    </source>
</evidence>
<evidence type="ECO:0000256" key="2">
    <source>
        <dbReference type="ARBA" id="ARBA00001947"/>
    </source>
</evidence>
<dbReference type="SUPFAM" id="SSF54197">
    <property type="entry name" value="HIT-like"/>
    <property type="match status" value="2"/>
</dbReference>
<dbReference type="InterPro" id="IPR005849">
    <property type="entry name" value="GalP_Utransf_N"/>
</dbReference>
<dbReference type="PANTHER" id="PTHR11943">
    <property type="entry name" value="GALACTOSE-1-PHOSPHATE URIDYLYLTRANSFERASE"/>
    <property type="match status" value="1"/>
</dbReference>
<keyword evidence="8 14" id="KW-0548">Nucleotidyltransferase</keyword>